<dbReference type="InterPro" id="IPR000014">
    <property type="entry name" value="PAS"/>
</dbReference>
<dbReference type="SUPFAM" id="SSF55874">
    <property type="entry name" value="ATPase domain of HSP90 chaperone/DNA topoisomerase II/histidine kinase"/>
    <property type="match status" value="1"/>
</dbReference>
<evidence type="ECO:0000259" key="8">
    <source>
        <dbReference type="PROSITE" id="PS50112"/>
    </source>
</evidence>
<dbReference type="SMART" id="SM00086">
    <property type="entry name" value="PAC"/>
    <property type="match status" value="2"/>
</dbReference>
<dbReference type="InterPro" id="IPR013767">
    <property type="entry name" value="PAS_fold"/>
</dbReference>
<dbReference type="InterPro" id="IPR036890">
    <property type="entry name" value="HATPase_C_sf"/>
</dbReference>
<keyword evidence="5" id="KW-0418">Kinase</keyword>
<feature type="coiled-coil region" evidence="6">
    <location>
        <begin position="5"/>
        <end position="46"/>
    </location>
</feature>
<protein>
    <recommendedName>
        <fullName evidence="2">histidine kinase</fullName>
        <ecNumber evidence="2">2.7.13.3</ecNumber>
    </recommendedName>
</protein>
<evidence type="ECO:0000313" key="11">
    <source>
        <dbReference type="Proteomes" id="UP001597344"/>
    </source>
</evidence>
<dbReference type="CDD" id="cd00130">
    <property type="entry name" value="PAS"/>
    <property type="match status" value="2"/>
</dbReference>
<dbReference type="PANTHER" id="PTHR43304">
    <property type="entry name" value="PHYTOCHROME-LIKE PROTEIN CPH1"/>
    <property type="match status" value="1"/>
</dbReference>
<dbReference type="PRINTS" id="PR00344">
    <property type="entry name" value="BCTRLSENSOR"/>
</dbReference>
<keyword evidence="4" id="KW-0808">Transferase</keyword>
<keyword evidence="6" id="KW-0175">Coiled coil</keyword>
<dbReference type="SMART" id="SM00091">
    <property type="entry name" value="PAS"/>
    <property type="match status" value="2"/>
</dbReference>
<keyword evidence="11" id="KW-1185">Reference proteome</keyword>
<dbReference type="InterPro" id="IPR004358">
    <property type="entry name" value="Sig_transdc_His_kin-like_C"/>
</dbReference>
<dbReference type="SMART" id="SM00387">
    <property type="entry name" value="HATPase_c"/>
    <property type="match status" value="1"/>
</dbReference>
<dbReference type="Pfam" id="PF13426">
    <property type="entry name" value="PAS_9"/>
    <property type="match status" value="1"/>
</dbReference>
<dbReference type="RefSeq" id="WP_378319354.1">
    <property type="nucleotide sequence ID" value="NZ_JBHUHY010000003.1"/>
</dbReference>
<dbReference type="InterPro" id="IPR036097">
    <property type="entry name" value="HisK_dim/P_sf"/>
</dbReference>
<dbReference type="Gene3D" id="1.10.287.130">
    <property type="match status" value="1"/>
</dbReference>
<dbReference type="EC" id="2.7.13.3" evidence="2"/>
<evidence type="ECO:0000256" key="3">
    <source>
        <dbReference type="ARBA" id="ARBA00022553"/>
    </source>
</evidence>
<evidence type="ECO:0000313" key="10">
    <source>
        <dbReference type="EMBL" id="MFD2186379.1"/>
    </source>
</evidence>
<dbReference type="Pfam" id="PF00989">
    <property type="entry name" value="PAS"/>
    <property type="match status" value="1"/>
</dbReference>
<dbReference type="InterPro" id="IPR035965">
    <property type="entry name" value="PAS-like_dom_sf"/>
</dbReference>
<gene>
    <name evidence="10" type="ORF">ACFSJT_06210</name>
</gene>
<feature type="domain" description="PAC" evidence="9">
    <location>
        <begin position="252"/>
        <end position="304"/>
    </location>
</feature>
<dbReference type="InterPro" id="IPR052162">
    <property type="entry name" value="Sensor_kinase/Photoreceptor"/>
</dbReference>
<feature type="domain" description="PAS" evidence="8">
    <location>
        <begin position="179"/>
        <end position="248"/>
    </location>
</feature>
<dbReference type="SUPFAM" id="SSF47384">
    <property type="entry name" value="Homodimeric domain of signal transducing histidine kinase"/>
    <property type="match status" value="1"/>
</dbReference>
<evidence type="ECO:0000259" key="9">
    <source>
        <dbReference type="PROSITE" id="PS50113"/>
    </source>
</evidence>
<name>A0ABW5AWW5_9FLAO</name>
<dbReference type="SMART" id="SM00388">
    <property type="entry name" value="HisKA"/>
    <property type="match status" value="1"/>
</dbReference>
<dbReference type="InterPro" id="IPR003594">
    <property type="entry name" value="HATPase_dom"/>
</dbReference>
<evidence type="ECO:0000259" key="7">
    <source>
        <dbReference type="PROSITE" id="PS50109"/>
    </source>
</evidence>
<evidence type="ECO:0000256" key="1">
    <source>
        <dbReference type="ARBA" id="ARBA00000085"/>
    </source>
</evidence>
<comment type="caution">
    <text evidence="10">The sequence shown here is derived from an EMBL/GenBank/DDBJ whole genome shotgun (WGS) entry which is preliminary data.</text>
</comment>
<dbReference type="Pfam" id="PF00512">
    <property type="entry name" value="HisKA"/>
    <property type="match status" value="1"/>
</dbReference>
<dbReference type="NCBIfam" id="TIGR00229">
    <property type="entry name" value="sensory_box"/>
    <property type="match status" value="2"/>
</dbReference>
<dbReference type="Proteomes" id="UP001597344">
    <property type="component" value="Unassembled WGS sequence"/>
</dbReference>
<dbReference type="Pfam" id="PF02518">
    <property type="entry name" value="HATPase_c"/>
    <property type="match status" value="1"/>
</dbReference>
<dbReference type="EMBL" id="JBHUHY010000003">
    <property type="protein sequence ID" value="MFD2186379.1"/>
    <property type="molecule type" value="Genomic_DNA"/>
</dbReference>
<keyword evidence="3" id="KW-0597">Phosphoprotein</keyword>
<evidence type="ECO:0000256" key="6">
    <source>
        <dbReference type="SAM" id="Coils"/>
    </source>
</evidence>
<dbReference type="CDD" id="cd00082">
    <property type="entry name" value="HisKA"/>
    <property type="match status" value="1"/>
</dbReference>
<feature type="domain" description="PAS" evidence="8">
    <location>
        <begin position="54"/>
        <end position="123"/>
    </location>
</feature>
<evidence type="ECO:0000256" key="5">
    <source>
        <dbReference type="ARBA" id="ARBA00022777"/>
    </source>
</evidence>
<reference evidence="11" key="1">
    <citation type="journal article" date="2019" name="Int. J. Syst. Evol. Microbiol.">
        <title>The Global Catalogue of Microorganisms (GCM) 10K type strain sequencing project: providing services to taxonomists for standard genome sequencing and annotation.</title>
        <authorList>
            <consortium name="The Broad Institute Genomics Platform"/>
            <consortium name="The Broad Institute Genome Sequencing Center for Infectious Disease"/>
            <person name="Wu L."/>
            <person name="Ma J."/>
        </authorList>
    </citation>
    <scope>NUCLEOTIDE SEQUENCE [LARGE SCALE GENOMIC DNA]</scope>
    <source>
        <strain evidence="11">DT92</strain>
    </source>
</reference>
<evidence type="ECO:0000256" key="2">
    <source>
        <dbReference type="ARBA" id="ARBA00012438"/>
    </source>
</evidence>
<feature type="domain" description="Histidine kinase" evidence="7">
    <location>
        <begin position="322"/>
        <end position="531"/>
    </location>
</feature>
<sequence length="533" mass="61204">MSNELEILQRALQREKAARKQAEQILEGKSRELYELTQELKNVNTKLQEGLTEKSSELQGVFENLVDAYVLMDISGNVIKMNDAANELFGYDIDKEHLNVLSLIYEEDYQYAMSSFQKLVTKGSFSDYQARVNTKHKGVRTVHINASLIYGKKNQPIAAQGIVRDITEELEQKRIFEEQKKQLSAIVENSSLGIALTQFGKILQTNKAFQNLLGYTNEELLQKEVKDISVKEEFKESAENMQKMNDGEIDTFSVNKKYVKKNGTIFWAKTNVAAVRNTDGSIKYQVALIEDITEQLEFEKQRDRLVKNLEKSNKELNDYAHIVSHDLKSPLRSMNALLTWLKEDYEEILDENAHHSLNMLIKKVDKMDLLIDGILRYSSIDKINQPQQKVILNTVVTDIIDVIHIPSHISIEILTELPSIEGDTFRLQQLFQNLINNAIKYNDKEKGVITISCEQKNEFWEFSITDNGPGISKKYHDKIFQIFQTLDDKNESTGVGLSIVKKIVDVYEGKIWLDSIEGEGTTFYFTLKNNSFL</sequence>
<comment type="catalytic activity">
    <reaction evidence="1">
        <text>ATP + protein L-histidine = ADP + protein N-phospho-L-histidine.</text>
        <dbReference type="EC" id="2.7.13.3"/>
    </reaction>
</comment>
<dbReference type="InterPro" id="IPR000700">
    <property type="entry name" value="PAS-assoc_C"/>
</dbReference>
<organism evidence="10 11">
    <name type="scientific">Aquimarina celericrescens</name>
    <dbReference type="NCBI Taxonomy" id="1964542"/>
    <lineage>
        <taxon>Bacteria</taxon>
        <taxon>Pseudomonadati</taxon>
        <taxon>Bacteroidota</taxon>
        <taxon>Flavobacteriia</taxon>
        <taxon>Flavobacteriales</taxon>
        <taxon>Flavobacteriaceae</taxon>
        <taxon>Aquimarina</taxon>
    </lineage>
</organism>
<dbReference type="InterPro" id="IPR001610">
    <property type="entry name" value="PAC"/>
</dbReference>
<dbReference type="Gene3D" id="3.30.450.20">
    <property type="entry name" value="PAS domain"/>
    <property type="match status" value="2"/>
</dbReference>
<dbReference type="SUPFAM" id="SSF55785">
    <property type="entry name" value="PYP-like sensor domain (PAS domain)"/>
    <property type="match status" value="2"/>
</dbReference>
<proteinExistence type="predicted"/>
<dbReference type="PROSITE" id="PS50109">
    <property type="entry name" value="HIS_KIN"/>
    <property type="match status" value="1"/>
</dbReference>
<dbReference type="Gene3D" id="3.30.565.10">
    <property type="entry name" value="Histidine kinase-like ATPase, C-terminal domain"/>
    <property type="match status" value="1"/>
</dbReference>
<dbReference type="PROSITE" id="PS50112">
    <property type="entry name" value="PAS"/>
    <property type="match status" value="2"/>
</dbReference>
<dbReference type="InterPro" id="IPR005467">
    <property type="entry name" value="His_kinase_dom"/>
</dbReference>
<evidence type="ECO:0000256" key="4">
    <source>
        <dbReference type="ARBA" id="ARBA00022679"/>
    </source>
</evidence>
<dbReference type="PROSITE" id="PS50113">
    <property type="entry name" value="PAC"/>
    <property type="match status" value="1"/>
</dbReference>
<dbReference type="PANTHER" id="PTHR43304:SF1">
    <property type="entry name" value="PAC DOMAIN-CONTAINING PROTEIN"/>
    <property type="match status" value="1"/>
</dbReference>
<accession>A0ABW5AWW5</accession>
<dbReference type="InterPro" id="IPR003661">
    <property type="entry name" value="HisK_dim/P_dom"/>
</dbReference>